<keyword evidence="4" id="KW-0378">Hydrolase</keyword>
<accession>A0ABD6EX61</accession>
<evidence type="ECO:0000256" key="2">
    <source>
        <dbReference type="ARBA" id="ARBA00012864"/>
    </source>
</evidence>
<dbReference type="GO" id="GO:0006547">
    <property type="term" value="P:L-histidine metabolic process"/>
    <property type="evidence" value="ECO:0007669"/>
    <property type="project" value="UniProtKB-KW"/>
</dbReference>
<organism evidence="8 9">
    <name type="scientific">Gnathostoma spinigerum</name>
    <dbReference type="NCBI Taxonomy" id="75299"/>
    <lineage>
        <taxon>Eukaryota</taxon>
        <taxon>Metazoa</taxon>
        <taxon>Ecdysozoa</taxon>
        <taxon>Nematoda</taxon>
        <taxon>Chromadorea</taxon>
        <taxon>Rhabditida</taxon>
        <taxon>Spirurina</taxon>
        <taxon>Gnathostomatomorpha</taxon>
        <taxon>Gnathostomatoidea</taxon>
        <taxon>Gnathostomatidae</taxon>
        <taxon>Gnathostoma</taxon>
    </lineage>
</organism>
<evidence type="ECO:0000256" key="6">
    <source>
        <dbReference type="ARBA" id="ARBA00022833"/>
    </source>
</evidence>
<keyword evidence="5" id="KW-0369">Histidine metabolism</keyword>
<dbReference type="GO" id="GO:0046872">
    <property type="term" value="F:metal ion binding"/>
    <property type="evidence" value="ECO:0007669"/>
    <property type="project" value="UniProtKB-KW"/>
</dbReference>
<evidence type="ECO:0000256" key="1">
    <source>
        <dbReference type="ARBA" id="ARBA00005023"/>
    </source>
</evidence>
<keyword evidence="3" id="KW-0479">Metal-binding</keyword>
<dbReference type="InterPro" id="IPR005920">
    <property type="entry name" value="HutI"/>
</dbReference>
<keyword evidence="7" id="KW-0408">Iron</keyword>
<dbReference type="SUPFAM" id="SSF51338">
    <property type="entry name" value="Composite domain of metallo-dependent hydrolases"/>
    <property type="match status" value="1"/>
</dbReference>
<dbReference type="EMBL" id="JBGFUD010013344">
    <property type="protein sequence ID" value="MFH4983697.1"/>
    <property type="molecule type" value="Genomic_DNA"/>
</dbReference>
<name>A0ABD6EX61_9BILA</name>
<evidence type="ECO:0000256" key="7">
    <source>
        <dbReference type="ARBA" id="ARBA00023004"/>
    </source>
</evidence>
<dbReference type="PANTHER" id="PTHR42752:SF1">
    <property type="entry name" value="IMIDAZOLONEPROPIONASE-RELATED"/>
    <property type="match status" value="1"/>
</dbReference>
<dbReference type="InterPro" id="IPR011059">
    <property type="entry name" value="Metal-dep_hydrolase_composite"/>
</dbReference>
<dbReference type="Gene3D" id="3.20.20.140">
    <property type="entry name" value="Metal-dependent hydrolases"/>
    <property type="match status" value="1"/>
</dbReference>
<dbReference type="PANTHER" id="PTHR42752">
    <property type="entry name" value="IMIDAZOLONEPROPIONASE"/>
    <property type="match status" value="1"/>
</dbReference>
<reference evidence="8 9" key="1">
    <citation type="submission" date="2024-08" db="EMBL/GenBank/DDBJ databases">
        <title>Gnathostoma spinigerum genome.</title>
        <authorList>
            <person name="Gonzalez-Bertolin B."/>
            <person name="Monzon S."/>
            <person name="Zaballos A."/>
            <person name="Jimenez P."/>
            <person name="Dekumyoy P."/>
            <person name="Varona S."/>
            <person name="Cuesta I."/>
            <person name="Sumanam S."/>
            <person name="Adisakwattana P."/>
            <person name="Gasser R.B."/>
            <person name="Hernandez-Gonzalez A."/>
            <person name="Young N.D."/>
            <person name="Perteguer M.J."/>
        </authorList>
    </citation>
    <scope>NUCLEOTIDE SEQUENCE [LARGE SCALE GENOMIC DNA]</scope>
    <source>
        <strain evidence="8">AL3</strain>
        <tissue evidence="8">Liver</tissue>
    </source>
</reference>
<sequence length="294" mass="32006">MEYRLLLHGARQIVQITDSPDVAFIVGEKEMNNIKVLESDKNNLALLVDSDGRIAKIGTDEELQAEADRMGCETRMNADGGVLMPGFVDAHSHPVFAGDRVHEFAMKLAGVTYSEIQEKGGGILFTMNKTREASEDELLSNFERSAIEMMKSGTTTLEAKSGYGLDTSNEMKLLNVIAMADEILPFEISGTFCGGHAIPKDSSEDRQTEMIVNDMLPAIVAEKNAGGLSCIENIDVFCEKGNFGVDSTRRILEAGMDAGLSVNFHAEELHRTGGAEMGAEIKVKIKIISKKKIT</sequence>
<evidence type="ECO:0000256" key="3">
    <source>
        <dbReference type="ARBA" id="ARBA00022723"/>
    </source>
</evidence>
<gene>
    <name evidence="8" type="ORF">AB6A40_010406</name>
</gene>
<keyword evidence="9" id="KW-1185">Reference proteome</keyword>
<evidence type="ECO:0000313" key="9">
    <source>
        <dbReference type="Proteomes" id="UP001608902"/>
    </source>
</evidence>
<evidence type="ECO:0000313" key="8">
    <source>
        <dbReference type="EMBL" id="MFH4983697.1"/>
    </source>
</evidence>
<dbReference type="SUPFAM" id="SSF51556">
    <property type="entry name" value="Metallo-dependent hydrolases"/>
    <property type="match status" value="1"/>
</dbReference>
<comment type="caution">
    <text evidence="8">The sequence shown here is derived from an EMBL/GenBank/DDBJ whole genome shotgun (WGS) entry which is preliminary data.</text>
</comment>
<dbReference type="GO" id="GO:0050480">
    <property type="term" value="F:imidazolonepropionase activity"/>
    <property type="evidence" value="ECO:0007669"/>
    <property type="project" value="UniProtKB-EC"/>
</dbReference>
<dbReference type="Proteomes" id="UP001608902">
    <property type="component" value="Unassembled WGS sequence"/>
</dbReference>
<dbReference type="AlphaFoldDB" id="A0ABD6EX61"/>
<protein>
    <recommendedName>
        <fullName evidence="2">imidazolonepropionase</fullName>
        <ecNumber evidence="2">3.5.2.7</ecNumber>
    </recommendedName>
</protein>
<comment type="pathway">
    <text evidence="1">Amino-acid degradation.</text>
</comment>
<keyword evidence="6" id="KW-0862">Zinc</keyword>
<evidence type="ECO:0000256" key="5">
    <source>
        <dbReference type="ARBA" id="ARBA00022808"/>
    </source>
</evidence>
<evidence type="ECO:0000256" key="4">
    <source>
        <dbReference type="ARBA" id="ARBA00022801"/>
    </source>
</evidence>
<dbReference type="InterPro" id="IPR032466">
    <property type="entry name" value="Metal_Hydrolase"/>
</dbReference>
<dbReference type="EC" id="3.5.2.7" evidence="2"/>
<proteinExistence type="predicted"/>